<dbReference type="Proteomes" id="UP000263900">
    <property type="component" value="Chromosome"/>
</dbReference>
<protein>
    <submittedName>
        <fullName evidence="3">T9SS C-terminal target domain-containing protein</fullName>
    </submittedName>
</protein>
<reference evidence="3 4" key="1">
    <citation type="submission" date="2018-09" db="EMBL/GenBank/DDBJ databases">
        <title>Genome sequencing of strain 6GH32-13.</title>
        <authorList>
            <person name="Weon H.-Y."/>
            <person name="Heo J."/>
            <person name="Kwon S.-W."/>
        </authorList>
    </citation>
    <scope>NUCLEOTIDE SEQUENCE [LARGE SCALE GENOMIC DNA]</scope>
    <source>
        <strain evidence="3 4">5GH32-13</strain>
    </source>
</reference>
<name>A0A3B7MUG0_9BACT</name>
<dbReference type="KEGG" id="pseg:D3H65_31090"/>
<dbReference type="InterPro" id="IPR026444">
    <property type="entry name" value="Secre_tail"/>
</dbReference>
<accession>A0A3B7MUG0</accession>
<dbReference type="Pfam" id="PF07602">
    <property type="entry name" value="DUF1565"/>
    <property type="match status" value="1"/>
</dbReference>
<dbReference type="AlphaFoldDB" id="A0A3B7MUG0"/>
<evidence type="ECO:0000259" key="1">
    <source>
        <dbReference type="Pfam" id="PF07602"/>
    </source>
</evidence>
<feature type="domain" description="Secretion system C-terminal sorting" evidence="2">
    <location>
        <begin position="556"/>
        <end position="628"/>
    </location>
</feature>
<feature type="domain" description="DUF1565" evidence="1">
    <location>
        <begin position="46"/>
        <end position="241"/>
    </location>
</feature>
<evidence type="ECO:0000313" key="4">
    <source>
        <dbReference type="Proteomes" id="UP000263900"/>
    </source>
</evidence>
<dbReference type="EMBL" id="CP032157">
    <property type="protein sequence ID" value="AXY78174.1"/>
    <property type="molecule type" value="Genomic_DNA"/>
</dbReference>
<dbReference type="InterPro" id="IPR011459">
    <property type="entry name" value="DUF1565"/>
</dbReference>
<evidence type="ECO:0000259" key="2">
    <source>
        <dbReference type="Pfam" id="PF18962"/>
    </source>
</evidence>
<dbReference type="InterPro" id="IPR012334">
    <property type="entry name" value="Pectin_lyas_fold"/>
</dbReference>
<proteinExistence type="predicted"/>
<dbReference type="Pfam" id="PF18962">
    <property type="entry name" value="Por_Secre_tail"/>
    <property type="match status" value="1"/>
</dbReference>
<dbReference type="SUPFAM" id="SSF51126">
    <property type="entry name" value="Pectin lyase-like"/>
    <property type="match status" value="1"/>
</dbReference>
<dbReference type="Gene3D" id="2.160.20.10">
    <property type="entry name" value="Single-stranded right-handed beta-helix, Pectin lyase-like"/>
    <property type="match status" value="1"/>
</dbReference>
<dbReference type="InterPro" id="IPR011050">
    <property type="entry name" value="Pectin_lyase_fold/virulence"/>
</dbReference>
<organism evidence="3 4">
    <name type="scientific">Paraflavitalea soli</name>
    <dbReference type="NCBI Taxonomy" id="2315862"/>
    <lineage>
        <taxon>Bacteria</taxon>
        <taxon>Pseudomonadati</taxon>
        <taxon>Bacteroidota</taxon>
        <taxon>Chitinophagia</taxon>
        <taxon>Chitinophagales</taxon>
        <taxon>Chitinophagaceae</taxon>
        <taxon>Paraflavitalea</taxon>
    </lineage>
</organism>
<sequence length="630" mass="67429">MGGGTKSVPMQRPLPLKRITRYVGIITVLCNLHLSVISQTIYVAPSGNDVSGDGTAGNPYRTITQGIAIASAGNTIQLGSGTYNELVVINKPVTIDGVNAGQTTVNYTGTIADYSTAGTVLPTLFKVTAQNVVIKNINFIVQLNIVHSAIHTSGDASGLQVLNNIITASRNGLPSSLPAFTALAYARTNAIALNPSISYGASKYSTAPAGLSNVKVSGNFISGSTLAQNGFADAAFRAGVYADNAYALLVGGTTAEKNTIQTGNHDVIMRFFMNGDVTIRNNEFNGGGVELSTSNTSTGTILVDSNYFNFLAPAVPAYALLRLMSGNINKTTIVKGNTFYNSNWYISLGNYNTVLVDSNFFTPVIKDPGAHNDFRLITVNSKVIQTSATTKVLNNATFTRNQFNGAAGANGIAMAFYNHDAVGSSFGLYSVGGPGKENNFNANISRFFYVDNSNGQSTTSMTGNYPEYSGVFNTTTAWWTQNILAPQNWYEIGAGSPMKPDAMDAAQKNTLNAMITDQLDDASIGMVLLYNILLALPPANTNPRSTPRQPGITYQLYPNPVTTNLNARVDTQKKQPVQLRLFNMNGHCLQTRYGTSNNTIQLEMTRWPAGIYTVELVTAGSSRVQQIIKR</sequence>
<evidence type="ECO:0000313" key="3">
    <source>
        <dbReference type="EMBL" id="AXY78174.1"/>
    </source>
</evidence>
<dbReference type="OrthoDB" id="9803461at2"/>
<gene>
    <name evidence="3" type="ORF">D3H65_31090</name>
</gene>
<dbReference type="NCBIfam" id="TIGR04183">
    <property type="entry name" value="Por_Secre_tail"/>
    <property type="match status" value="1"/>
</dbReference>
<keyword evidence="4" id="KW-1185">Reference proteome</keyword>